<dbReference type="Gene3D" id="6.10.250.2650">
    <property type="match status" value="1"/>
</dbReference>
<dbReference type="InterPro" id="IPR045837">
    <property type="entry name" value="RnlA_toxin_N"/>
</dbReference>
<organism evidence="4 5">
    <name type="scientific">Photobacterium profundum (strain SS9)</name>
    <dbReference type="NCBI Taxonomy" id="298386"/>
    <lineage>
        <taxon>Bacteria</taxon>
        <taxon>Pseudomonadati</taxon>
        <taxon>Pseudomonadota</taxon>
        <taxon>Gammaproteobacteria</taxon>
        <taxon>Vibrionales</taxon>
        <taxon>Vibrionaceae</taxon>
        <taxon>Photobacterium</taxon>
    </lineage>
</organism>
<keyword evidence="5" id="KW-1185">Reference proteome</keyword>
<dbReference type="InterPro" id="IPR031845">
    <property type="entry name" value="RnlA_toxin_NRD"/>
</dbReference>
<proteinExistence type="predicted"/>
<dbReference type="Proteomes" id="UP000000593">
    <property type="component" value="Chromosome 1"/>
</dbReference>
<dbReference type="HOGENOM" id="CLU_065781_0_0_6"/>
<evidence type="ECO:0000259" key="3">
    <source>
        <dbReference type="Pfam" id="PF19417"/>
    </source>
</evidence>
<gene>
    <name evidence="4" type="ordered locus">PBPRA1817</name>
</gene>
<dbReference type="eggNOG" id="ENOG502ZABA">
    <property type="taxonomic scope" value="Bacteria"/>
</dbReference>
<dbReference type="GO" id="GO:0051301">
    <property type="term" value="P:cell division"/>
    <property type="evidence" value="ECO:0007669"/>
    <property type="project" value="UniProtKB-KW"/>
</dbReference>
<dbReference type="InterPro" id="IPR043994">
    <property type="entry name" value="RnlA/LsoA-toxin_DBD"/>
</dbReference>
<keyword evidence="4" id="KW-0131">Cell cycle</keyword>
<dbReference type="CDD" id="cd14795">
    <property type="entry name" value="RNLA_N_2"/>
    <property type="match status" value="1"/>
</dbReference>
<dbReference type="EMBL" id="CR378669">
    <property type="protein sequence ID" value="CAG20222.1"/>
    <property type="molecule type" value="Genomic_DNA"/>
</dbReference>
<dbReference type="Gene3D" id="3.30.310.240">
    <property type="entry name" value="Bacterial toxin RNase RnlA/LsoA, N-terminal domain"/>
    <property type="match status" value="1"/>
</dbReference>
<dbReference type="CDD" id="cd14794">
    <property type="entry name" value="RNLA_N_1"/>
    <property type="match status" value="1"/>
</dbReference>
<dbReference type="Gene3D" id="3.30.160.690">
    <property type="entry name" value="Bacterial toxin RNase RnlA/LsoA, N repeated domain"/>
    <property type="match status" value="1"/>
</dbReference>
<dbReference type="Pfam" id="PF19034">
    <property type="entry name" value="RnlA-toxin_DBD"/>
    <property type="match status" value="1"/>
</dbReference>
<feature type="domain" description="Bacterial toxin RNase RnlA/LsoA N-terminal" evidence="3">
    <location>
        <begin position="4"/>
        <end position="83"/>
    </location>
</feature>
<evidence type="ECO:0000313" key="5">
    <source>
        <dbReference type="Proteomes" id="UP000000593"/>
    </source>
</evidence>
<dbReference type="Gene3D" id="1.10.8.1130">
    <property type="entry name" value="Bacterial toxin RNase RnlA/LsoA, C-terminal Dmd-binding domain"/>
    <property type="match status" value="1"/>
</dbReference>
<feature type="domain" description="Bacterial toxin RNase RnlA/LsoA DBD" evidence="2">
    <location>
        <begin position="203"/>
        <end position="326"/>
    </location>
</feature>
<evidence type="ECO:0000259" key="1">
    <source>
        <dbReference type="Pfam" id="PF15935"/>
    </source>
</evidence>
<keyword evidence="4" id="KW-0132">Cell division</keyword>
<evidence type="ECO:0000313" key="4">
    <source>
        <dbReference type="EMBL" id="CAG20222.1"/>
    </source>
</evidence>
<sequence length="362" mass="40963">MANNGLAMQTEKLSTYVDEFLTVHNAISMEARDITQSKQTFKFIKTGQDVATVIVYIKQGGLVTITYKTGKNHALGKVFHDFLEQKCESADANKANLVLKGMSSDEIEFVLALMGDELVEGEKAFSITTANPTPICQKYTITCDKFKDNIVLLYHTTTYKLQIQGRALFCYRTLCYHLSALLDQQSLLAVVEKKSAEDKVVLHEEVASIYIKKALPNAFERLDDTYRSLLSSSYCVKLASPSLSEYSMLIYPDLRVLEGVIKEAMAKNDLYTSSEGIDIGEYFTHGRQTELKTEYNSNFQSESEIRCLEQCYAYFKAHRHSLFHMDESGYESRTTDTIGEVMQMSEKIAELIDAMYSSCKKL</sequence>
<feature type="domain" description="Bacterial toxin RNase RnlA/LsoA N-terminal repeated" evidence="1">
    <location>
        <begin position="93"/>
        <end position="183"/>
    </location>
</feature>
<reference evidence="5" key="1">
    <citation type="journal article" date="2005" name="Science">
        <title>Life at depth: Photobacterium profundum genome sequence and expression analysis.</title>
        <authorList>
            <person name="Vezzi A."/>
            <person name="Campanaro S."/>
            <person name="D'Angelo M."/>
            <person name="Simonato F."/>
            <person name="Vitulo N."/>
            <person name="Lauro F.M."/>
            <person name="Cestaro A."/>
            <person name="Malacrida G."/>
            <person name="Simionati B."/>
            <person name="Cannata N."/>
            <person name="Romualdi C."/>
            <person name="Bartlett D.H."/>
            <person name="Valle G."/>
        </authorList>
    </citation>
    <scope>NUCLEOTIDE SEQUENCE [LARGE SCALE GENOMIC DNA]</scope>
    <source>
        <strain evidence="5">ATCC BAA-1253 / SS9</strain>
    </source>
</reference>
<evidence type="ECO:0000259" key="2">
    <source>
        <dbReference type="Pfam" id="PF19034"/>
    </source>
</evidence>
<name>Q6LR54_PHOPR</name>
<dbReference type="AlphaFoldDB" id="Q6LR54"/>
<accession>Q6LR54</accession>
<dbReference type="KEGG" id="ppr:PBPRA1817"/>
<dbReference type="GO" id="GO:0004521">
    <property type="term" value="F:RNA endonuclease activity"/>
    <property type="evidence" value="ECO:0007669"/>
    <property type="project" value="InterPro"/>
</dbReference>
<protein>
    <submittedName>
        <fullName evidence="4">Hypothetical cell division protein</fullName>
    </submittedName>
</protein>
<dbReference type="Pfam" id="PF15935">
    <property type="entry name" value="RnlA_toxin"/>
    <property type="match status" value="1"/>
</dbReference>
<dbReference type="Pfam" id="PF19417">
    <property type="entry name" value="RnlA_toxin_N"/>
    <property type="match status" value="1"/>
</dbReference>